<accession>A0A327Q6S4</accession>
<dbReference type="InterPro" id="IPR011042">
    <property type="entry name" value="6-blade_b-propeller_TolB-like"/>
</dbReference>
<proteinExistence type="inferred from homology"/>
<dbReference type="AlphaFoldDB" id="A0A327Q6S4"/>
<evidence type="ECO:0000313" key="3">
    <source>
        <dbReference type="EMBL" id="RAI97546.1"/>
    </source>
</evidence>
<dbReference type="PANTHER" id="PTHR36842">
    <property type="entry name" value="PROTEIN TOLB HOMOLOG"/>
    <property type="match status" value="1"/>
</dbReference>
<keyword evidence="2" id="KW-0732">Signal</keyword>
<feature type="chain" id="PRO_5016440677" evidence="2">
    <location>
        <begin position="20"/>
        <end position="310"/>
    </location>
</feature>
<organism evidence="3 4">
    <name type="scientific">Chitinophaga skermanii</name>
    <dbReference type="NCBI Taxonomy" id="331697"/>
    <lineage>
        <taxon>Bacteria</taxon>
        <taxon>Pseudomonadati</taxon>
        <taxon>Bacteroidota</taxon>
        <taxon>Chitinophagia</taxon>
        <taxon>Chitinophagales</taxon>
        <taxon>Chitinophagaceae</taxon>
        <taxon>Chitinophaga</taxon>
    </lineage>
</organism>
<dbReference type="Proteomes" id="UP000249547">
    <property type="component" value="Unassembled WGS sequence"/>
</dbReference>
<dbReference type="InterPro" id="IPR011659">
    <property type="entry name" value="WD40"/>
</dbReference>
<sequence length="310" mass="34533">MKKLLAISACICCTITMNAQSTPPVNAYLETINVKTGERKVVYKDSILFEAPNWSRDGKFLLINQKGKLYKVFLANGQKQLIPFPSNLTANNDHGISPDGKSVVISSGVIEKDDTLKHGRWSVLYTGSINGGNLQRITQYGPSYWHGWSPDGKTLAFVGERNGGKDLDIWTVPANGGPEKQLTKGGGLDDGPDYSPDGKYIYYNSFRSGRMQIWRMDADGNNQMQLTNDQYANWFPHPSPNGQQLAILTFIVDQIEEHPFGKDVQLRLLDLQTKELKALTPVFFGGQGTINVPSWSPNGDELAFVRYELR</sequence>
<evidence type="ECO:0000256" key="2">
    <source>
        <dbReference type="SAM" id="SignalP"/>
    </source>
</evidence>
<dbReference type="OrthoDB" id="8432779at2"/>
<protein>
    <submittedName>
        <fullName evidence="3">WD40 repeat protein</fullName>
    </submittedName>
</protein>
<dbReference type="Gene3D" id="2.120.10.30">
    <property type="entry name" value="TolB, C-terminal domain"/>
    <property type="match status" value="1"/>
</dbReference>
<evidence type="ECO:0000313" key="4">
    <source>
        <dbReference type="Proteomes" id="UP000249547"/>
    </source>
</evidence>
<gene>
    <name evidence="3" type="ORF">LX64_05054</name>
</gene>
<keyword evidence="4" id="KW-1185">Reference proteome</keyword>
<dbReference type="PANTHER" id="PTHR36842:SF1">
    <property type="entry name" value="PROTEIN TOLB"/>
    <property type="match status" value="1"/>
</dbReference>
<feature type="signal peptide" evidence="2">
    <location>
        <begin position="1"/>
        <end position="19"/>
    </location>
</feature>
<comment type="similarity">
    <text evidence="1">Belongs to the TolB family.</text>
</comment>
<dbReference type="SUPFAM" id="SSF82171">
    <property type="entry name" value="DPP6 N-terminal domain-like"/>
    <property type="match status" value="1"/>
</dbReference>
<evidence type="ECO:0000256" key="1">
    <source>
        <dbReference type="ARBA" id="ARBA00009820"/>
    </source>
</evidence>
<dbReference type="RefSeq" id="WP_111600427.1">
    <property type="nucleotide sequence ID" value="NZ_QLLL01000015.1"/>
</dbReference>
<reference evidence="3 4" key="1">
    <citation type="submission" date="2018-06" db="EMBL/GenBank/DDBJ databases">
        <title>Genomic Encyclopedia of Archaeal and Bacterial Type Strains, Phase II (KMG-II): from individual species to whole genera.</title>
        <authorList>
            <person name="Goeker M."/>
        </authorList>
    </citation>
    <scope>NUCLEOTIDE SEQUENCE [LARGE SCALE GENOMIC DNA]</scope>
    <source>
        <strain evidence="3 4">DSM 23857</strain>
    </source>
</reference>
<dbReference type="Pfam" id="PF07676">
    <property type="entry name" value="PD40"/>
    <property type="match status" value="2"/>
</dbReference>
<dbReference type="EMBL" id="QLLL01000015">
    <property type="protein sequence ID" value="RAI97546.1"/>
    <property type="molecule type" value="Genomic_DNA"/>
</dbReference>
<comment type="caution">
    <text evidence="3">The sequence shown here is derived from an EMBL/GenBank/DDBJ whole genome shotgun (WGS) entry which is preliminary data.</text>
</comment>
<name>A0A327Q6S4_9BACT</name>